<protein>
    <submittedName>
        <fullName evidence="1">Uncharacterized protein</fullName>
    </submittedName>
</protein>
<proteinExistence type="predicted"/>
<sequence>MEKQHIRVTEIQCKEIKNEKKSVSSRLWACWVRQPFSTVPAE</sequence>
<name>A0A0E9P7M4_ANGAN</name>
<dbReference type="EMBL" id="GBXM01108527">
    <property type="protein sequence ID" value="JAH00050.1"/>
    <property type="molecule type" value="Transcribed_RNA"/>
</dbReference>
<reference evidence="1" key="2">
    <citation type="journal article" date="2015" name="Fish Shellfish Immunol.">
        <title>Early steps in the European eel (Anguilla anguilla)-Vibrio vulnificus interaction in the gills: Role of the RtxA13 toxin.</title>
        <authorList>
            <person name="Callol A."/>
            <person name="Pajuelo D."/>
            <person name="Ebbesson L."/>
            <person name="Teles M."/>
            <person name="MacKenzie S."/>
            <person name="Amaro C."/>
        </authorList>
    </citation>
    <scope>NUCLEOTIDE SEQUENCE</scope>
</reference>
<reference evidence="1" key="1">
    <citation type="submission" date="2014-11" db="EMBL/GenBank/DDBJ databases">
        <authorList>
            <person name="Amaro Gonzalez C."/>
        </authorList>
    </citation>
    <scope>NUCLEOTIDE SEQUENCE</scope>
</reference>
<dbReference type="AlphaFoldDB" id="A0A0E9P7M4"/>
<evidence type="ECO:0000313" key="1">
    <source>
        <dbReference type="EMBL" id="JAH00050.1"/>
    </source>
</evidence>
<accession>A0A0E9P7M4</accession>
<organism evidence="1">
    <name type="scientific">Anguilla anguilla</name>
    <name type="common">European freshwater eel</name>
    <name type="synonym">Muraena anguilla</name>
    <dbReference type="NCBI Taxonomy" id="7936"/>
    <lineage>
        <taxon>Eukaryota</taxon>
        <taxon>Metazoa</taxon>
        <taxon>Chordata</taxon>
        <taxon>Craniata</taxon>
        <taxon>Vertebrata</taxon>
        <taxon>Euteleostomi</taxon>
        <taxon>Actinopterygii</taxon>
        <taxon>Neopterygii</taxon>
        <taxon>Teleostei</taxon>
        <taxon>Anguilliformes</taxon>
        <taxon>Anguillidae</taxon>
        <taxon>Anguilla</taxon>
    </lineage>
</organism>